<dbReference type="OrthoDB" id="1711508at2759"/>
<name>A0A1Q9ECI7_SYMMI</name>
<reference evidence="2 3" key="1">
    <citation type="submission" date="2016-02" db="EMBL/GenBank/DDBJ databases">
        <title>Genome analysis of coral dinoflagellate symbionts highlights evolutionary adaptations to a symbiotic lifestyle.</title>
        <authorList>
            <person name="Aranda M."/>
            <person name="Li Y."/>
            <person name="Liew Y.J."/>
            <person name="Baumgarten S."/>
            <person name="Simakov O."/>
            <person name="Wilson M."/>
            <person name="Piel J."/>
            <person name="Ashoor H."/>
            <person name="Bougouffa S."/>
            <person name="Bajic V.B."/>
            <person name="Ryu T."/>
            <person name="Ravasi T."/>
            <person name="Bayer T."/>
            <person name="Micklem G."/>
            <person name="Kim H."/>
            <person name="Bhak J."/>
            <person name="Lajeunesse T.C."/>
            <person name="Voolstra C.R."/>
        </authorList>
    </citation>
    <scope>NUCLEOTIDE SEQUENCE [LARGE SCALE GENOMIC DNA]</scope>
    <source>
        <strain evidence="2 3">CCMP2467</strain>
    </source>
</reference>
<dbReference type="PANTHER" id="PTHR48493">
    <property type="entry name" value="UBIQUITIN-LIKE DOMAIN-CONTAINING CTD PHOSPHATASE 1"/>
    <property type="match status" value="1"/>
</dbReference>
<dbReference type="SMART" id="SM00577">
    <property type="entry name" value="CPDc"/>
    <property type="match status" value="1"/>
</dbReference>
<dbReference type="AlphaFoldDB" id="A0A1Q9ECI7"/>
<organism evidence="2 3">
    <name type="scientific">Symbiodinium microadriaticum</name>
    <name type="common">Dinoflagellate</name>
    <name type="synonym">Zooxanthella microadriatica</name>
    <dbReference type="NCBI Taxonomy" id="2951"/>
    <lineage>
        <taxon>Eukaryota</taxon>
        <taxon>Sar</taxon>
        <taxon>Alveolata</taxon>
        <taxon>Dinophyceae</taxon>
        <taxon>Suessiales</taxon>
        <taxon>Symbiodiniaceae</taxon>
        <taxon>Symbiodinium</taxon>
    </lineage>
</organism>
<dbReference type="InterPro" id="IPR015943">
    <property type="entry name" value="WD40/YVTN_repeat-like_dom_sf"/>
</dbReference>
<dbReference type="InterPro" id="IPR004274">
    <property type="entry name" value="FCP1_dom"/>
</dbReference>
<dbReference type="Proteomes" id="UP000186817">
    <property type="component" value="Unassembled WGS sequence"/>
</dbReference>
<dbReference type="InterPro" id="IPR023214">
    <property type="entry name" value="HAD_sf"/>
</dbReference>
<sequence>MSQMVGSFDTSSLGVIHDVQLDYYAKRAAVASGDCTVRILDVTDGRQQQIGHLKGHEGPVWKMADSLKQRVQEHFQRLLQSGCNPNEAAIQALAAARADTCKEPAAKPSVGYASSAGEVPAAKATMVSPSPPLDLAMSRWQSEGASRFGPLCLDLVGPFRSICVTGAPRIGKNLLVLDIDHTIYDPSEFGGSKGSTVRAFGSDQAMVARCRPGLHTFLTEVYKEYDIMVWSASDMTRILLLLQQIGMLGAVHNDYRIVAVLDVESMSELDPGKVAATDPMELDQEALTQRVTVPADAIPGQQIEIRSIVDGRPLIVLVPAGHGPGSSFYVSLPGAVSNACEKMKIDADELQAALRMSLEETPPEASTNPSAAPVALTKARRCSKSVKPLSLIWACAEFGPLYNEGNTVIVDDTVDVCRANPHHSIQCSRYYWTDHATDQELCRLSTYLQKLAAQRPFPKGHQTWRSSVTSQEPGSG</sequence>
<proteinExistence type="predicted"/>
<dbReference type="SUPFAM" id="SSF50978">
    <property type="entry name" value="WD40 repeat-like"/>
    <property type="match status" value="1"/>
</dbReference>
<keyword evidence="3" id="KW-1185">Reference proteome</keyword>
<evidence type="ECO:0000313" key="3">
    <source>
        <dbReference type="Proteomes" id="UP000186817"/>
    </source>
</evidence>
<dbReference type="OMA" id="IWACAEF"/>
<dbReference type="PANTHER" id="PTHR48493:SF1">
    <property type="entry name" value="UBIQUITIN-LIKE DOMAIN-CONTAINING CTD PHOSPHATASE 1"/>
    <property type="match status" value="1"/>
</dbReference>
<dbReference type="InterPro" id="IPR036322">
    <property type="entry name" value="WD40_repeat_dom_sf"/>
</dbReference>
<evidence type="ECO:0000313" key="2">
    <source>
        <dbReference type="EMBL" id="OLQ05101.1"/>
    </source>
</evidence>
<dbReference type="InterPro" id="IPR051658">
    <property type="entry name" value="UBLCP1"/>
</dbReference>
<feature type="domain" description="FCP1 homology" evidence="1">
    <location>
        <begin position="168"/>
        <end position="451"/>
    </location>
</feature>
<dbReference type="PROSITE" id="PS50969">
    <property type="entry name" value="FCP1"/>
    <property type="match status" value="1"/>
</dbReference>
<protein>
    <submittedName>
        <fullName evidence="2">Protein SEC13-like</fullName>
    </submittedName>
</protein>
<dbReference type="Gene3D" id="3.40.50.1000">
    <property type="entry name" value="HAD superfamily/HAD-like"/>
    <property type="match status" value="2"/>
</dbReference>
<dbReference type="EMBL" id="LSRX01000194">
    <property type="protein sequence ID" value="OLQ05101.1"/>
    <property type="molecule type" value="Genomic_DNA"/>
</dbReference>
<accession>A0A1Q9ECI7</accession>
<dbReference type="Gene3D" id="2.130.10.10">
    <property type="entry name" value="YVTN repeat-like/Quinoprotein amine dehydrogenase"/>
    <property type="match status" value="1"/>
</dbReference>
<dbReference type="Pfam" id="PF03031">
    <property type="entry name" value="NIF"/>
    <property type="match status" value="2"/>
</dbReference>
<dbReference type="SUPFAM" id="SSF56784">
    <property type="entry name" value="HAD-like"/>
    <property type="match status" value="2"/>
</dbReference>
<comment type="caution">
    <text evidence="2">The sequence shown here is derived from an EMBL/GenBank/DDBJ whole genome shotgun (WGS) entry which is preliminary data.</text>
</comment>
<evidence type="ECO:0000259" key="1">
    <source>
        <dbReference type="PROSITE" id="PS50969"/>
    </source>
</evidence>
<dbReference type="GO" id="GO:0090364">
    <property type="term" value="P:regulation of proteasome assembly"/>
    <property type="evidence" value="ECO:0007669"/>
    <property type="project" value="InterPro"/>
</dbReference>
<dbReference type="InterPro" id="IPR036412">
    <property type="entry name" value="HAD-like_sf"/>
</dbReference>
<gene>
    <name evidence="2" type="primary">SEC13</name>
    <name evidence="2" type="ORF">AK812_SmicGene11735</name>
</gene>